<evidence type="ECO:0000313" key="2">
    <source>
        <dbReference type="EMBL" id="KAJ7702802.1"/>
    </source>
</evidence>
<organism evidence="2 3">
    <name type="scientific">Mycena rosella</name>
    <name type="common">Pink bonnet</name>
    <name type="synonym">Agaricus rosellus</name>
    <dbReference type="NCBI Taxonomy" id="1033263"/>
    <lineage>
        <taxon>Eukaryota</taxon>
        <taxon>Fungi</taxon>
        <taxon>Dikarya</taxon>
        <taxon>Basidiomycota</taxon>
        <taxon>Agaricomycotina</taxon>
        <taxon>Agaricomycetes</taxon>
        <taxon>Agaricomycetidae</taxon>
        <taxon>Agaricales</taxon>
        <taxon>Marasmiineae</taxon>
        <taxon>Mycenaceae</taxon>
        <taxon>Mycena</taxon>
    </lineage>
</organism>
<comment type="caution">
    <text evidence="2">The sequence shown here is derived from an EMBL/GenBank/DDBJ whole genome shotgun (WGS) entry which is preliminary data.</text>
</comment>
<feature type="compositionally biased region" description="Low complexity" evidence="1">
    <location>
        <begin position="75"/>
        <end position="84"/>
    </location>
</feature>
<dbReference type="EMBL" id="JARKIE010000014">
    <property type="protein sequence ID" value="KAJ7702802.1"/>
    <property type="molecule type" value="Genomic_DNA"/>
</dbReference>
<feature type="compositionally biased region" description="Basic and acidic residues" evidence="1">
    <location>
        <begin position="154"/>
        <end position="163"/>
    </location>
</feature>
<feature type="region of interest" description="Disordered" evidence="1">
    <location>
        <begin position="132"/>
        <end position="163"/>
    </location>
</feature>
<evidence type="ECO:0000313" key="3">
    <source>
        <dbReference type="Proteomes" id="UP001221757"/>
    </source>
</evidence>
<accession>A0AAD7DYP6</accession>
<reference evidence="2" key="1">
    <citation type="submission" date="2023-03" db="EMBL/GenBank/DDBJ databases">
        <title>Massive genome expansion in bonnet fungi (Mycena s.s.) driven by repeated elements and novel gene families across ecological guilds.</title>
        <authorList>
            <consortium name="Lawrence Berkeley National Laboratory"/>
            <person name="Harder C.B."/>
            <person name="Miyauchi S."/>
            <person name="Viragh M."/>
            <person name="Kuo A."/>
            <person name="Thoen E."/>
            <person name="Andreopoulos B."/>
            <person name="Lu D."/>
            <person name="Skrede I."/>
            <person name="Drula E."/>
            <person name="Henrissat B."/>
            <person name="Morin E."/>
            <person name="Kohler A."/>
            <person name="Barry K."/>
            <person name="LaButti K."/>
            <person name="Morin E."/>
            <person name="Salamov A."/>
            <person name="Lipzen A."/>
            <person name="Mereny Z."/>
            <person name="Hegedus B."/>
            <person name="Baldrian P."/>
            <person name="Stursova M."/>
            <person name="Weitz H."/>
            <person name="Taylor A."/>
            <person name="Grigoriev I.V."/>
            <person name="Nagy L.G."/>
            <person name="Martin F."/>
            <person name="Kauserud H."/>
        </authorList>
    </citation>
    <scope>NUCLEOTIDE SEQUENCE</scope>
    <source>
        <strain evidence="2">CBHHK067</strain>
    </source>
</reference>
<feature type="region of interest" description="Disordered" evidence="1">
    <location>
        <begin position="51"/>
        <end position="84"/>
    </location>
</feature>
<name>A0AAD7DYP6_MYCRO</name>
<protein>
    <submittedName>
        <fullName evidence="2">Uncharacterized protein</fullName>
    </submittedName>
</protein>
<sequence length="448" mass="49849">MWFPQEQKTRRGTVFSPFWPPSATTLCAATFDVAPLLCESVDFQYKYAEDEVPDCPSDDEAPADELNSIDEESPHSCPRSRSPSCKRVQLQDVLLHVNHRHEKHHDKRQQATVKDGQVARAATLRKQLALSSKPIPSELDTTTLPTAHGAYSAKPEDKKERRGGNKRRLLIELVALGFRVVKWNGYDSRPIIDAKGRIIVVLAGQPNDPTYAASAGAAYAALQAEAAAAKFPRSLYQHCRGGSFAAFNVGSFYGKGTRAPISLDSGIYNGLFSRLLANAHINRMAVYASSVFALWAPRVYGHYHECDAKLRQHYPHLPRNFPKSVFSCAAFNFGPDVWTFRHRDGTNVPFGWCALVIEFPAGATILIPSATIVHSNIPVDVRNGEERASFTQYTPGALLRFIDNRFRTEADYASEDPEGYAKKCEEKSLRWETGLGMLSTADELFEPE</sequence>
<dbReference type="Proteomes" id="UP001221757">
    <property type="component" value="Unassembled WGS sequence"/>
</dbReference>
<evidence type="ECO:0000256" key="1">
    <source>
        <dbReference type="SAM" id="MobiDB-lite"/>
    </source>
</evidence>
<feature type="compositionally biased region" description="Acidic residues" evidence="1">
    <location>
        <begin position="51"/>
        <end position="71"/>
    </location>
</feature>
<keyword evidence="3" id="KW-1185">Reference proteome</keyword>
<proteinExistence type="predicted"/>
<gene>
    <name evidence="2" type="ORF">B0H17DRAFT_1327163</name>
</gene>
<dbReference type="AlphaFoldDB" id="A0AAD7DYP6"/>